<comment type="caution">
    <text evidence="3">The sequence shown here is derived from an EMBL/GenBank/DDBJ whole genome shotgun (WGS) entry which is preliminary data.</text>
</comment>
<dbReference type="AlphaFoldDB" id="A0A2S9K1P6"/>
<evidence type="ECO:0000256" key="1">
    <source>
        <dbReference type="ARBA" id="ARBA00023125"/>
    </source>
</evidence>
<dbReference type="InterPro" id="IPR001387">
    <property type="entry name" value="Cro/C1-type_HTH"/>
</dbReference>
<evidence type="ECO:0000313" key="4">
    <source>
        <dbReference type="Proteomes" id="UP000238589"/>
    </source>
</evidence>
<dbReference type="PANTHER" id="PTHR46797">
    <property type="entry name" value="HTH-TYPE TRANSCRIPTIONAL REGULATOR"/>
    <property type="match status" value="1"/>
</dbReference>
<dbReference type="Pfam" id="PF07883">
    <property type="entry name" value="Cupin_2"/>
    <property type="match status" value="1"/>
</dbReference>
<protein>
    <submittedName>
        <fullName evidence="3">XRE family transcriptional regulator</fullName>
    </submittedName>
</protein>
<dbReference type="GO" id="GO:0003677">
    <property type="term" value="F:DNA binding"/>
    <property type="evidence" value="ECO:0007669"/>
    <property type="project" value="UniProtKB-KW"/>
</dbReference>
<dbReference type="InterPro" id="IPR050807">
    <property type="entry name" value="TransReg_Diox_bact_type"/>
</dbReference>
<name>A0A2S9K1P6_9BURK</name>
<dbReference type="InterPro" id="IPR010982">
    <property type="entry name" value="Lambda_DNA-bd_dom_sf"/>
</dbReference>
<dbReference type="GO" id="GO:0005829">
    <property type="term" value="C:cytosol"/>
    <property type="evidence" value="ECO:0007669"/>
    <property type="project" value="TreeGrafter"/>
</dbReference>
<dbReference type="SMART" id="SM00530">
    <property type="entry name" value="HTH_XRE"/>
    <property type="match status" value="1"/>
</dbReference>
<dbReference type="Proteomes" id="UP000238589">
    <property type="component" value="Unassembled WGS sequence"/>
</dbReference>
<dbReference type="InterPro" id="IPR013096">
    <property type="entry name" value="Cupin_2"/>
</dbReference>
<dbReference type="Gene3D" id="2.60.120.10">
    <property type="entry name" value="Jelly Rolls"/>
    <property type="match status" value="1"/>
</dbReference>
<dbReference type="CDD" id="cd02209">
    <property type="entry name" value="cupin_XRE_C"/>
    <property type="match status" value="1"/>
</dbReference>
<dbReference type="OrthoDB" id="9805356at2"/>
<dbReference type="PANTHER" id="PTHR46797:SF1">
    <property type="entry name" value="METHYLPHOSPHONATE SYNTHASE"/>
    <property type="match status" value="1"/>
</dbReference>
<dbReference type="SUPFAM" id="SSF51182">
    <property type="entry name" value="RmlC-like cupins"/>
    <property type="match status" value="1"/>
</dbReference>
<evidence type="ECO:0000313" key="3">
    <source>
        <dbReference type="EMBL" id="PRD64345.1"/>
    </source>
</evidence>
<feature type="domain" description="HTH cro/C1-type" evidence="2">
    <location>
        <begin position="47"/>
        <end position="101"/>
    </location>
</feature>
<sequence length="227" mass="25269">MQHLCPVGIFLLPPRTLFSSHKNKERVLNKQGDKPAISIEESVGSAIKELRQRHGLTIAQVSEQASISRGMLSKIENGQTAAGMETLARIARALGVSMSMLFSKYDVSASTAQHIKKGKGMEVVRRGTKSGHTYHLLAYDQGPVKLFEPFLITMEDDTEQYPTFQHPGTELLYMLEGKLEYRCGPDTYLLEPGDSLTFQGEVAHGPEKLLKFPIKFLSFIVYPRGAE</sequence>
<dbReference type="Pfam" id="PF01381">
    <property type="entry name" value="HTH_3"/>
    <property type="match status" value="1"/>
</dbReference>
<keyword evidence="4" id="KW-1185">Reference proteome</keyword>
<dbReference type="GO" id="GO:0003700">
    <property type="term" value="F:DNA-binding transcription factor activity"/>
    <property type="evidence" value="ECO:0007669"/>
    <property type="project" value="TreeGrafter"/>
</dbReference>
<accession>A0A2S9K1P6</accession>
<dbReference type="PROSITE" id="PS50943">
    <property type="entry name" value="HTH_CROC1"/>
    <property type="match status" value="1"/>
</dbReference>
<dbReference type="InterPro" id="IPR014710">
    <property type="entry name" value="RmlC-like_jellyroll"/>
</dbReference>
<reference evidence="3 4" key="1">
    <citation type="submission" date="2018-03" db="EMBL/GenBank/DDBJ databases">
        <title>Comparative genomics illustrates the genes involved in a hyperalkaliphilic mechanisms of Serpentinomonas isolated from highly-alkaline calcium-rich serpentinized springs.</title>
        <authorList>
            <person name="Suzuki S."/>
            <person name="Ishii S."/>
            <person name="Walworth N."/>
            <person name="Bird L."/>
            <person name="Kuenen J.G."/>
            <person name="Nealson K.H."/>
        </authorList>
    </citation>
    <scope>NUCLEOTIDE SEQUENCE [LARGE SCALE GENOMIC DNA]</scope>
    <source>
        <strain evidence="3 4">P1</strain>
    </source>
</reference>
<dbReference type="CDD" id="cd00093">
    <property type="entry name" value="HTH_XRE"/>
    <property type="match status" value="1"/>
</dbReference>
<organism evidence="3 4">
    <name type="scientific">Malikia granosa</name>
    <dbReference type="NCBI Taxonomy" id="263067"/>
    <lineage>
        <taxon>Bacteria</taxon>
        <taxon>Pseudomonadati</taxon>
        <taxon>Pseudomonadota</taxon>
        <taxon>Betaproteobacteria</taxon>
        <taxon>Burkholderiales</taxon>
        <taxon>Comamonadaceae</taxon>
        <taxon>Malikia</taxon>
    </lineage>
</organism>
<dbReference type="SUPFAM" id="SSF47413">
    <property type="entry name" value="lambda repressor-like DNA-binding domains"/>
    <property type="match status" value="1"/>
</dbReference>
<gene>
    <name evidence="3" type="ORF">C6P64_15000</name>
</gene>
<proteinExistence type="predicted"/>
<dbReference type="Gene3D" id="1.10.260.40">
    <property type="entry name" value="lambda repressor-like DNA-binding domains"/>
    <property type="match status" value="1"/>
</dbReference>
<evidence type="ECO:0000259" key="2">
    <source>
        <dbReference type="PROSITE" id="PS50943"/>
    </source>
</evidence>
<dbReference type="InterPro" id="IPR011051">
    <property type="entry name" value="RmlC_Cupin_sf"/>
</dbReference>
<dbReference type="EMBL" id="PVLQ01000073">
    <property type="protein sequence ID" value="PRD64345.1"/>
    <property type="molecule type" value="Genomic_DNA"/>
</dbReference>
<keyword evidence="1" id="KW-0238">DNA-binding</keyword>